<dbReference type="Pfam" id="PF02837">
    <property type="entry name" value="Glyco_hydro_2_N"/>
    <property type="match status" value="1"/>
</dbReference>
<feature type="region of interest" description="Disordered" evidence="2">
    <location>
        <begin position="45"/>
        <end position="73"/>
    </location>
</feature>
<evidence type="ECO:0000256" key="2">
    <source>
        <dbReference type="SAM" id="MobiDB-lite"/>
    </source>
</evidence>
<protein>
    <submittedName>
        <fullName evidence="4">Glycosyl hydrolases family 2, sugar binding domain</fullName>
    </submittedName>
</protein>
<dbReference type="SUPFAM" id="SSF49785">
    <property type="entry name" value="Galactose-binding domain-like"/>
    <property type="match status" value="1"/>
</dbReference>
<evidence type="ECO:0000259" key="3">
    <source>
        <dbReference type="Pfam" id="PF02837"/>
    </source>
</evidence>
<dbReference type="RefSeq" id="WP_089870771.1">
    <property type="nucleotide sequence ID" value="NZ_FOTC01000004.1"/>
</dbReference>
<keyword evidence="5" id="KW-1185">Reference proteome</keyword>
<dbReference type="GO" id="GO:0004553">
    <property type="term" value="F:hydrolase activity, hydrolyzing O-glycosyl compounds"/>
    <property type="evidence" value="ECO:0007669"/>
    <property type="project" value="InterPro"/>
</dbReference>
<dbReference type="Gene3D" id="2.60.120.260">
    <property type="entry name" value="Galactose-binding domain-like"/>
    <property type="match status" value="1"/>
</dbReference>
<evidence type="ECO:0000256" key="1">
    <source>
        <dbReference type="ARBA" id="ARBA00007401"/>
    </source>
</evidence>
<dbReference type="InterPro" id="IPR051913">
    <property type="entry name" value="GH2_Domain-Containing"/>
</dbReference>
<evidence type="ECO:0000313" key="5">
    <source>
        <dbReference type="Proteomes" id="UP000199607"/>
    </source>
</evidence>
<dbReference type="InterPro" id="IPR017853">
    <property type="entry name" value="GH"/>
</dbReference>
<gene>
    <name evidence="4" type="ORF">SAMN04487950_3432</name>
</gene>
<feature type="domain" description="Glycosyl hydrolases family 2 sugar binding" evidence="3">
    <location>
        <begin position="13"/>
        <end position="180"/>
    </location>
</feature>
<dbReference type="GO" id="GO:0005975">
    <property type="term" value="P:carbohydrate metabolic process"/>
    <property type="evidence" value="ECO:0007669"/>
    <property type="project" value="InterPro"/>
</dbReference>
<proteinExistence type="inferred from homology"/>
<dbReference type="STRING" id="553466.SAMN04487950_3432"/>
<dbReference type="InterPro" id="IPR006104">
    <property type="entry name" value="Glyco_hydro_2_N"/>
</dbReference>
<reference evidence="5" key="1">
    <citation type="submission" date="2016-10" db="EMBL/GenBank/DDBJ databases">
        <authorList>
            <person name="Varghese N."/>
            <person name="Submissions S."/>
        </authorList>
    </citation>
    <scope>NUCLEOTIDE SEQUENCE [LARGE SCALE GENOMIC DNA]</scope>
    <source>
        <strain evidence="5">CGMCC 1.7738</strain>
    </source>
</reference>
<dbReference type="EMBL" id="FOTC01000004">
    <property type="protein sequence ID" value="SFL33793.1"/>
    <property type="molecule type" value="Genomic_DNA"/>
</dbReference>
<dbReference type="Gene3D" id="3.20.20.80">
    <property type="entry name" value="Glycosidases"/>
    <property type="match status" value="1"/>
</dbReference>
<feature type="compositionally biased region" description="Basic and acidic residues" evidence="2">
    <location>
        <begin position="50"/>
        <end position="65"/>
    </location>
</feature>
<dbReference type="InterPro" id="IPR008979">
    <property type="entry name" value="Galactose-bd-like_sf"/>
</dbReference>
<organism evidence="4 5">
    <name type="scientific">Halogranum rubrum</name>
    <dbReference type="NCBI Taxonomy" id="553466"/>
    <lineage>
        <taxon>Archaea</taxon>
        <taxon>Methanobacteriati</taxon>
        <taxon>Methanobacteriota</taxon>
        <taxon>Stenosarchaea group</taxon>
        <taxon>Halobacteria</taxon>
        <taxon>Halobacteriales</taxon>
        <taxon>Haloferacaceae</taxon>
    </lineage>
</organism>
<feature type="region of interest" description="Disordered" evidence="2">
    <location>
        <begin position="756"/>
        <end position="783"/>
    </location>
</feature>
<sequence length="962" mass="106371">MTEHTKTVSEASRSLAGEWRFSLDADDVGLDERWFTSALGDTIRLPGTTDEAKKGEPKSTREPNHLTRTHPYEGPAWYQRRVTVPERWAGRRLTLTLERTRSTRVWVDDTEVGRCDSLSTPQEYDLTDALEPGERLLTIRVDNDSSVLSLPGVQRSHMATEHTQTNWNGIVGDIRLAATPLVWVEDVRVTPDTTGVAQVDVTLGNRTDEAVDGRLSLAIADKFDRENAPTDSDEPGELLETSTAVTVEAMSTETPESAASTTVSLTCDLGDDPARWDEFAPVSYSLSVRLEATLPASDGESRVTHSKTTPFGVCDFDTEATKFVVNDRTTFLRGNVDCCIFPETGYAPTTRAAWRDVFETAREYGLNHYRFHSWCPPAAAFEAADELGVYLQPELPFWNSETALEDEESRAFYRAEAERILDAYGNHPSFVMFALGNELCGSHEAMVGLVDHCREYDGRPLYAIGAYNFLSESTVTETDDYWITASAPSVRDDADSERRLVRAAELDERSPSTTRDYDDVVDDIPIPVVSHEIGQYQFYPDFTELPKYTGVLRARNLELVRDHLEAHGMLDRAAEFAHASGRLALRCYREDVEATLRTKQLGGFQLLALQDFPGQGTALVGILDSFMDSKGVVTPETWRNFCGPTVPLARMDARTWETDEMFVATLQLAHYGPSALTGIDTRWSLRTADGETVASGTVVPTDVPQGTLTDLGRVEVDCGGVDAPESLSFEMSVTCAECDLDVQNQYDVWVYPEDASEPVVSEPNTDEPTADESSVGGPSDGGDGVVVSRAFDDATRALLAEGESVLLVPEHDDLRYAVDGTFQPDFWSYALFKRRAPPGTMGPTFDATHPLFASFPTDDHGDWQWWHLLKHSRPIVLDDAPDEYDPLVQMVDNIERNQKLGLVFETAVGDGNLLVCAIDLFDCGDEASARQFYDALTSYAASPAFDPDDTVPEAVLTKLLTS</sequence>
<dbReference type="PANTHER" id="PTHR42732">
    <property type="entry name" value="BETA-GALACTOSIDASE"/>
    <property type="match status" value="1"/>
</dbReference>
<dbReference type="AlphaFoldDB" id="A0A1I4GWF9"/>
<dbReference type="Proteomes" id="UP000199607">
    <property type="component" value="Unassembled WGS sequence"/>
</dbReference>
<dbReference type="SUPFAM" id="SSF51445">
    <property type="entry name" value="(Trans)glycosidases"/>
    <property type="match status" value="1"/>
</dbReference>
<accession>A0A1I4GWF9</accession>
<evidence type="ECO:0000313" key="4">
    <source>
        <dbReference type="EMBL" id="SFL33793.1"/>
    </source>
</evidence>
<name>A0A1I4GWF9_9EURY</name>
<keyword evidence="4" id="KW-0378">Hydrolase</keyword>
<comment type="similarity">
    <text evidence="1">Belongs to the glycosyl hydrolase 2 family.</text>
</comment>